<organism evidence="8">
    <name type="scientific">Enterobius vermicularis</name>
    <name type="common">Human pinworm</name>
    <dbReference type="NCBI Taxonomy" id="51028"/>
    <lineage>
        <taxon>Eukaryota</taxon>
        <taxon>Metazoa</taxon>
        <taxon>Ecdysozoa</taxon>
        <taxon>Nematoda</taxon>
        <taxon>Chromadorea</taxon>
        <taxon>Rhabditida</taxon>
        <taxon>Spirurina</taxon>
        <taxon>Oxyuridomorpha</taxon>
        <taxon>Oxyuroidea</taxon>
        <taxon>Oxyuridae</taxon>
        <taxon>Enterobius</taxon>
    </lineage>
</organism>
<dbReference type="InterPro" id="IPR034085">
    <property type="entry name" value="TOG"/>
</dbReference>
<dbReference type="STRING" id="51028.A0A0N4UV47"/>
<dbReference type="InterPro" id="IPR011989">
    <property type="entry name" value="ARM-like"/>
</dbReference>
<keyword evidence="2" id="KW-0963">Cytoplasm</keyword>
<dbReference type="EMBL" id="UXUI01007158">
    <property type="protein sequence ID" value="VDD85863.1"/>
    <property type="molecule type" value="Genomic_DNA"/>
</dbReference>
<feature type="compositionally biased region" description="Basic and acidic residues" evidence="4">
    <location>
        <begin position="247"/>
        <end position="259"/>
    </location>
</feature>
<keyword evidence="3" id="KW-0206">Cytoskeleton</keyword>
<reference evidence="8" key="1">
    <citation type="submission" date="2017-02" db="UniProtKB">
        <authorList>
            <consortium name="WormBaseParasite"/>
        </authorList>
    </citation>
    <scope>IDENTIFICATION</scope>
</reference>
<gene>
    <name evidence="6" type="ORF">EVEC_LOCUS1006</name>
</gene>
<dbReference type="Proteomes" id="UP000274131">
    <property type="component" value="Unassembled WGS sequence"/>
</dbReference>
<evidence type="ECO:0000313" key="6">
    <source>
        <dbReference type="EMBL" id="VDD85863.1"/>
    </source>
</evidence>
<proteinExistence type="predicted"/>
<dbReference type="GO" id="GO:0061863">
    <property type="term" value="F:microtubule plus end polymerase"/>
    <property type="evidence" value="ECO:0007669"/>
    <property type="project" value="InterPro"/>
</dbReference>
<evidence type="ECO:0000256" key="4">
    <source>
        <dbReference type="SAM" id="MobiDB-lite"/>
    </source>
</evidence>
<dbReference type="GO" id="GO:0005856">
    <property type="term" value="C:cytoskeleton"/>
    <property type="evidence" value="ECO:0007669"/>
    <property type="project" value="UniProtKB-SubCell"/>
</dbReference>
<dbReference type="GO" id="GO:0051010">
    <property type="term" value="F:microtubule plus-end binding"/>
    <property type="evidence" value="ECO:0007669"/>
    <property type="project" value="InterPro"/>
</dbReference>
<name>A0A0N4UV47_ENTVE</name>
<reference evidence="6 7" key="2">
    <citation type="submission" date="2018-10" db="EMBL/GenBank/DDBJ databases">
        <authorList>
            <consortium name="Pathogen Informatics"/>
        </authorList>
    </citation>
    <scope>NUCLEOTIDE SEQUENCE [LARGE SCALE GENOMIC DNA]</scope>
</reference>
<feature type="domain" description="TOG" evidence="5">
    <location>
        <begin position="289"/>
        <end position="527"/>
    </location>
</feature>
<feature type="region of interest" description="Disordered" evidence="4">
    <location>
        <begin position="247"/>
        <end position="267"/>
    </location>
</feature>
<dbReference type="InterPro" id="IPR016024">
    <property type="entry name" value="ARM-type_fold"/>
</dbReference>
<dbReference type="SUPFAM" id="SSF48371">
    <property type="entry name" value="ARM repeat"/>
    <property type="match status" value="1"/>
</dbReference>
<dbReference type="GO" id="GO:0030951">
    <property type="term" value="P:establishment or maintenance of microtubule cytoskeleton polarity"/>
    <property type="evidence" value="ECO:0007669"/>
    <property type="project" value="InterPro"/>
</dbReference>
<dbReference type="AlphaFoldDB" id="A0A0N4UV47"/>
<dbReference type="GO" id="GO:0007051">
    <property type="term" value="P:spindle organization"/>
    <property type="evidence" value="ECO:0007669"/>
    <property type="project" value="InterPro"/>
</dbReference>
<evidence type="ECO:0000256" key="3">
    <source>
        <dbReference type="ARBA" id="ARBA00023212"/>
    </source>
</evidence>
<dbReference type="PANTHER" id="PTHR12609">
    <property type="entry name" value="MICROTUBULE ASSOCIATED PROTEIN XMAP215"/>
    <property type="match status" value="1"/>
</dbReference>
<sequence>MDRHWNLLDEFDLLSNIPNEFHGLIESKKWSDRRDALQLIIDLCSKNPRLNCQGNYRELIKKFLEIVESDSNVVCVALAVRCITVLVQGLRKHFKPFTSQTTIVILKKFRETKQNVRNALVDCVDTLFLYNDLKLLQGPIVETLKESTSPAVVSNTQLWIYRMLLYCSAENEVLTFVKAVASFVVEHSCSGDASVRDASYMIFAGVWRIFGEKPTSTIFSNAFDDVVKKKKVDEYYAKAVAEAEEIEKNRQKEQADRNGGEGGSAVDDKLDKVDVLETTSGVEKVDVWETLEPVDISPDLPSDFESLVMSKQWKERKEGLEALLTVLEKNPRLKFCSGCTNLIDTLSEILGKDVNINVAALAAKALSFLVEGLRYDFAPYSSTVLVNAFNKFKEKKAVLRNPVTTLVDTVGFFAPPSNYVGCVQDSLEAGNPQIRSQTTLFLSRLWKYHDGSCLPVSFVRDVAASLVKRASDSDPECREAAYAAIGAVMKSTGEDGVRSLFTEVGQDEIKMSKVRSNCEMFVKECGLKADSRIMRLYEAFGVPSASGEPKKVKSLGTASTRNLKRTGPSQGQPAVRKKNSGMRPNIACSSSSSSKMECGKAVGPKSAFSEAVRGKVGTVLQQKNIQSCEVINGATGTSELVEQLQVDSPLSNDDVIHDALQENIRGKSQHFNHLSEVLDNVYHSEDGGFLKTQIKLIPRPRSQPSLTAKYSSLQSRKSRIPLLLSKR</sequence>
<accession>A0A0N4UV47</accession>
<dbReference type="InterPro" id="IPR045110">
    <property type="entry name" value="XMAP215"/>
</dbReference>
<evidence type="ECO:0000259" key="5">
    <source>
        <dbReference type="SMART" id="SM01349"/>
    </source>
</evidence>
<dbReference type="FunFam" id="1.25.10.10:FF:000019">
    <property type="entry name" value="Cytoskeleton-associated protein 5"/>
    <property type="match status" value="2"/>
</dbReference>
<dbReference type="GO" id="GO:0046785">
    <property type="term" value="P:microtubule polymerization"/>
    <property type="evidence" value="ECO:0007669"/>
    <property type="project" value="InterPro"/>
</dbReference>
<dbReference type="WBParaSite" id="EVEC_0000129801-mRNA-1">
    <property type="protein sequence ID" value="EVEC_0000129801-mRNA-1"/>
    <property type="gene ID" value="EVEC_0000129801"/>
</dbReference>
<evidence type="ECO:0000256" key="1">
    <source>
        <dbReference type="ARBA" id="ARBA00004245"/>
    </source>
</evidence>
<feature type="domain" description="TOG" evidence="5">
    <location>
        <begin position="6"/>
        <end position="245"/>
    </location>
</feature>
<feature type="compositionally biased region" description="Polar residues" evidence="4">
    <location>
        <begin position="556"/>
        <end position="572"/>
    </location>
</feature>
<feature type="region of interest" description="Disordered" evidence="4">
    <location>
        <begin position="544"/>
        <end position="594"/>
    </location>
</feature>
<evidence type="ECO:0000313" key="7">
    <source>
        <dbReference type="Proteomes" id="UP000274131"/>
    </source>
</evidence>
<evidence type="ECO:0000313" key="8">
    <source>
        <dbReference type="WBParaSite" id="EVEC_0000129801-mRNA-1"/>
    </source>
</evidence>
<protein>
    <submittedName>
        <fullName evidence="8">TOG domain-containing protein</fullName>
    </submittedName>
</protein>
<comment type="subcellular location">
    <subcellularLocation>
        <location evidence="1">Cytoplasm</location>
        <location evidence="1">Cytoskeleton</location>
    </subcellularLocation>
</comment>
<evidence type="ECO:0000256" key="2">
    <source>
        <dbReference type="ARBA" id="ARBA00022490"/>
    </source>
</evidence>
<dbReference type="Gene3D" id="1.25.10.10">
    <property type="entry name" value="Leucine-rich Repeat Variant"/>
    <property type="match status" value="2"/>
</dbReference>
<dbReference type="SMART" id="SM01349">
    <property type="entry name" value="TOG"/>
    <property type="match status" value="2"/>
</dbReference>
<keyword evidence="7" id="KW-1185">Reference proteome</keyword>
<dbReference type="OrthoDB" id="205662at2759"/>